<evidence type="ECO:0000259" key="8">
    <source>
        <dbReference type="Pfam" id="PF00749"/>
    </source>
</evidence>
<proteinExistence type="inferred from homology"/>
<keyword evidence="2" id="KW-0479">Metal-binding</keyword>
<dbReference type="InterPro" id="IPR022380">
    <property type="entry name" value="Glu-Q_tRNA(Asp)_Synthase"/>
</dbReference>
<dbReference type="RefSeq" id="WP_227003685.1">
    <property type="nucleotide sequence ID" value="NZ_CP011797.1"/>
</dbReference>
<dbReference type="GO" id="GO:0008270">
    <property type="term" value="F:zinc ion binding"/>
    <property type="evidence" value="ECO:0007669"/>
    <property type="project" value="InterPro"/>
</dbReference>
<evidence type="ECO:0000313" key="9">
    <source>
        <dbReference type="EMBL" id="ATX77715.1"/>
    </source>
</evidence>
<dbReference type="KEGG" id="rfo:REIFOR_02591"/>
<evidence type="ECO:0000256" key="2">
    <source>
        <dbReference type="ARBA" id="ARBA00022723"/>
    </source>
</evidence>
<dbReference type="InterPro" id="IPR049940">
    <property type="entry name" value="GluQ/Sye"/>
</dbReference>
<keyword evidence="1 7" id="KW-0436">Ligase</keyword>
<evidence type="ECO:0000256" key="6">
    <source>
        <dbReference type="ARBA" id="ARBA00023146"/>
    </source>
</evidence>
<evidence type="ECO:0000256" key="1">
    <source>
        <dbReference type="ARBA" id="ARBA00022598"/>
    </source>
</evidence>
<dbReference type="NCBIfam" id="TIGR03838">
    <property type="entry name" value="queuosine_YadB"/>
    <property type="match status" value="1"/>
</dbReference>
<dbReference type="InterPro" id="IPR014729">
    <property type="entry name" value="Rossmann-like_a/b/a_fold"/>
</dbReference>
<evidence type="ECO:0000313" key="10">
    <source>
        <dbReference type="Proteomes" id="UP000229757"/>
    </source>
</evidence>
<dbReference type="GO" id="GO:0005829">
    <property type="term" value="C:cytosol"/>
    <property type="evidence" value="ECO:0007669"/>
    <property type="project" value="TreeGrafter"/>
</dbReference>
<dbReference type="PANTHER" id="PTHR43311:SF1">
    <property type="entry name" value="GLUTAMYL-Q TRNA(ASP) SYNTHETASE"/>
    <property type="match status" value="1"/>
</dbReference>
<dbReference type="InterPro" id="IPR000924">
    <property type="entry name" value="Glu/Gln-tRNA-synth"/>
</dbReference>
<dbReference type="GO" id="GO:0004818">
    <property type="term" value="F:glutamate-tRNA ligase activity"/>
    <property type="evidence" value="ECO:0007669"/>
    <property type="project" value="TreeGrafter"/>
</dbReference>
<gene>
    <name evidence="9" type="ORF">REIFOR_02591</name>
</gene>
<evidence type="ECO:0000256" key="5">
    <source>
        <dbReference type="ARBA" id="ARBA00022840"/>
    </source>
</evidence>
<evidence type="ECO:0000256" key="3">
    <source>
        <dbReference type="ARBA" id="ARBA00022741"/>
    </source>
</evidence>
<dbReference type="InterPro" id="IPR020058">
    <property type="entry name" value="Glu/Gln-tRNA-synth_Ib_cat-dom"/>
</dbReference>
<accession>A0A2K8KSK1</accession>
<dbReference type="AlphaFoldDB" id="A0A2K8KSK1"/>
<comment type="similarity">
    <text evidence="7">Belongs to the class-I aminoacyl-tRNA synthetase family.</text>
</comment>
<evidence type="ECO:0000256" key="7">
    <source>
        <dbReference type="RuleBase" id="RU363037"/>
    </source>
</evidence>
<dbReference type="Proteomes" id="UP000229757">
    <property type="component" value="Chromosome"/>
</dbReference>
<sequence length="300" mass="33538">MSEHHTPISPTPYRGRFAPSPSGPLHFGSLFAAVVSYLDAKANQGQWLVRIEDLDPAREQAGASADILATLVAHGLEWDETETYQSDRLELYRANLNTLHQQERLFWCQCSRKDLSAHPVYPGTCSSQRQPVANAAVRFRVLTEQDRFIDRFQGLQVSAPRDQAGAVVVLRKDGLFAYQLAVVSDDIDQSINQVVRGIDILESVWWQRELYRALGAPLPRYGHFPVLLSPNSAQKLSKQNLSPAIQNATAGANLLRILQALGITLTPDSPHRLLQQAVACWREDPISFQLPLQSQNLRLD</sequence>
<dbReference type="PANTHER" id="PTHR43311">
    <property type="entry name" value="GLUTAMATE--TRNA LIGASE"/>
    <property type="match status" value="1"/>
</dbReference>
<feature type="domain" description="Glutamyl/glutaminyl-tRNA synthetase class Ib catalytic" evidence="8">
    <location>
        <begin position="14"/>
        <end position="244"/>
    </location>
</feature>
<keyword evidence="5 7" id="KW-0067">ATP-binding</keyword>
<dbReference type="SUPFAM" id="SSF52374">
    <property type="entry name" value="Nucleotidylyl transferase"/>
    <property type="match status" value="1"/>
</dbReference>
<dbReference type="GO" id="GO:0006400">
    <property type="term" value="P:tRNA modification"/>
    <property type="evidence" value="ECO:0007669"/>
    <property type="project" value="InterPro"/>
</dbReference>
<dbReference type="GO" id="GO:0006424">
    <property type="term" value="P:glutamyl-tRNA aminoacylation"/>
    <property type="evidence" value="ECO:0007669"/>
    <property type="project" value="InterPro"/>
</dbReference>
<reference evidence="9 10" key="1">
    <citation type="journal article" date="2017" name="Environ. Microbiol.">
        <title>Genomic and physiological analyses of 'Reinekea forsetii' reveal a versatile opportunistic lifestyle during spring algae blooms.</title>
        <authorList>
            <person name="Avci B."/>
            <person name="Hahnke R.L."/>
            <person name="Chafee M."/>
            <person name="Fischer T."/>
            <person name="Gruber-Vodicka H."/>
            <person name="Tegetmeyer H.E."/>
            <person name="Harder J."/>
            <person name="Fuchs B.M."/>
            <person name="Amann R.I."/>
            <person name="Teeling H."/>
        </authorList>
    </citation>
    <scope>NUCLEOTIDE SEQUENCE [LARGE SCALE GENOMIC DNA]</scope>
    <source>
        <strain evidence="9 10">Hel1_31_D35</strain>
    </source>
</reference>
<keyword evidence="4" id="KW-0862">Zinc</keyword>
<dbReference type="Pfam" id="PF00749">
    <property type="entry name" value="tRNA-synt_1c"/>
    <property type="match status" value="1"/>
</dbReference>
<name>A0A2K8KSK1_9GAMM</name>
<keyword evidence="3 7" id="KW-0547">Nucleotide-binding</keyword>
<evidence type="ECO:0000256" key="4">
    <source>
        <dbReference type="ARBA" id="ARBA00022833"/>
    </source>
</evidence>
<dbReference type="Gene3D" id="3.40.50.620">
    <property type="entry name" value="HUPs"/>
    <property type="match status" value="1"/>
</dbReference>
<dbReference type="GO" id="GO:0005524">
    <property type="term" value="F:ATP binding"/>
    <property type="evidence" value="ECO:0007669"/>
    <property type="project" value="UniProtKB-KW"/>
</dbReference>
<dbReference type="EMBL" id="CP011797">
    <property type="protein sequence ID" value="ATX77715.1"/>
    <property type="molecule type" value="Genomic_DNA"/>
</dbReference>
<keyword evidence="10" id="KW-1185">Reference proteome</keyword>
<dbReference type="PRINTS" id="PR00987">
    <property type="entry name" value="TRNASYNTHGLU"/>
</dbReference>
<protein>
    <submittedName>
        <fullName evidence="9">Glutamyl-Q-tRNA synthetase</fullName>
    </submittedName>
</protein>
<organism evidence="9 10">
    <name type="scientific">Reinekea forsetii</name>
    <dbReference type="NCBI Taxonomy" id="1336806"/>
    <lineage>
        <taxon>Bacteria</taxon>
        <taxon>Pseudomonadati</taxon>
        <taxon>Pseudomonadota</taxon>
        <taxon>Gammaproteobacteria</taxon>
        <taxon>Oceanospirillales</taxon>
        <taxon>Saccharospirillaceae</taxon>
        <taxon>Reinekea</taxon>
    </lineage>
</organism>
<keyword evidence="7" id="KW-0648">Protein biosynthesis</keyword>
<dbReference type="NCBIfam" id="NF004314">
    <property type="entry name" value="PRK05710.1-3"/>
    <property type="match status" value="1"/>
</dbReference>
<keyword evidence="6 7" id="KW-0030">Aminoacyl-tRNA synthetase</keyword>